<keyword evidence="14" id="KW-1185">Reference proteome</keyword>
<dbReference type="GO" id="GO:0000139">
    <property type="term" value="C:Golgi membrane"/>
    <property type="evidence" value="ECO:0007669"/>
    <property type="project" value="UniProtKB-SubCell"/>
</dbReference>
<feature type="transmembrane region" description="Helical" evidence="11">
    <location>
        <begin position="129"/>
        <end position="149"/>
    </location>
</feature>
<evidence type="ECO:0000256" key="12">
    <source>
        <dbReference type="SAM" id="SignalP"/>
    </source>
</evidence>
<feature type="transmembrane region" description="Helical" evidence="11">
    <location>
        <begin position="76"/>
        <end position="101"/>
    </location>
</feature>
<dbReference type="AlphaFoldDB" id="A0A835ZDC4"/>
<keyword evidence="8" id="KW-0333">Golgi apparatus</keyword>
<evidence type="ECO:0000256" key="2">
    <source>
        <dbReference type="ARBA" id="ARBA00004653"/>
    </source>
</evidence>
<feature type="transmembrane region" description="Helical" evidence="11">
    <location>
        <begin position="156"/>
        <end position="173"/>
    </location>
</feature>
<comment type="similarity">
    <text evidence="3">Belongs to the peptidase A22A family.</text>
</comment>
<name>A0A835ZDC4_9STRA</name>
<proteinExistence type="inferred from homology"/>
<dbReference type="OrthoDB" id="432970at2759"/>
<dbReference type="Pfam" id="PF01080">
    <property type="entry name" value="Presenilin"/>
    <property type="match status" value="1"/>
</dbReference>
<evidence type="ECO:0000256" key="1">
    <source>
        <dbReference type="ARBA" id="ARBA00004477"/>
    </source>
</evidence>
<organism evidence="13 14">
    <name type="scientific">Tribonema minus</name>
    <dbReference type="NCBI Taxonomy" id="303371"/>
    <lineage>
        <taxon>Eukaryota</taxon>
        <taxon>Sar</taxon>
        <taxon>Stramenopiles</taxon>
        <taxon>Ochrophyta</taxon>
        <taxon>PX clade</taxon>
        <taxon>Xanthophyceae</taxon>
        <taxon>Tribonematales</taxon>
        <taxon>Tribonemataceae</taxon>
        <taxon>Tribonema</taxon>
    </lineage>
</organism>
<dbReference type="Proteomes" id="UP000664859">
    <property type="component" value="Unassembled WGS sequence"/>
</dbReference>
<feature type="transmembrane region" description="Helical" evidence="11">
    <location>
        <begin position="348"/>
        <end position="371"/>
    </location>
</feature>
<comment type="caution">
    <text evidence="13">The sequence shown here is derived from an EMBL/GenBank/DDBJ whole genome shotgun (WGS) entry which is preliminary data.</text>
</comment>
<keyword evidence="6" id="KW-0914">Notch signaling pathway</keyword>
<dbReference type="GO" id="GO:0070765">
    <property type="term" value="C:gamma-secretase complex"/>
    <property type="evidence" value="ECO:0007669"/>
    <property type="project" value="TreeGrafter"/>
</dbReference>
<feature type="transmembrane region" description="Helical" evidence="11">
    <location>
        <begin position="47"/>
        <end position="64"/>
    </location>
</feature>
<feature type="transmembrane region" description="Helical" evidence="11">
    <location>
        <begin position="179"/>
        <end position="200"/>
    </location>
</feature>
<reference evidence="13" key="1">
    <citation type="submission" date="2021-02" db="EMBL/GenBank/DDBJ databases">
        <title>First Annotated Genome of the Yellow-green Alga Tribonema minus.</title>
        <authorList>
            <person name="Mahan K.M."/>
        </authorList>
    </citation>
    <scope>NUCLEOTIDE SEQUENCE</scope>
    <source>
        <strain evidence="13">UTEX B ZZ1240</strain>
    </source>
</reference>
<gene>
    <name evidence="13" type="ORF">JKP88DRAFT_295505</name>
</gene>
<keyword evidence="4 11" id="KW-0812">Transmembrane</keyword>
<dbReference type="GO" id="GO:0007219">
    <property type="term" value="P:Notch signaling pathway"/>
    <property type="evidence" value="ECO:0007669"/>
    <property type="project" value="UniProtKB-KW"/>
</dbReference>
<dbReference type="PANTHER" id="PTHR10202">
    <property type="entry name" value="PRESENILIN"/>
    <property type="match status" value="1"/>
</dbReference>
<evidence type="ECO:0000256" key="6">
    <source>
        <dbReference type="ARBA" id="ARBA00022976"/>
    </source>
</evidence>
<evidence type="ECO:0000313" key="13">
    <source>
        <dbReference type="EMBL" id="KAG5191610.1"/>
    </source>
</evidence>
<dbReference type="Gene3D" id="1.10.472.100">
    <property type="entry name" value="Presenilin"/>
    <property type="match status" value="1"/>
</dbReference>
<protein>
    <submittedName>
        <fullName evidence="13">Presenilin</fullName>
    </submittedName>
</protein>
<evidence type="ECO:0000256" key="4">
    <source>
        <dbReference type="ARBA" id="ARBA00022692"/>
    </source>
</evidence>
<feature type="transmembrane region" description="Helical" evidence="11">
    <location>
        <begin position="377"/>
        <end position="396"/>
    </location>
</feature>
<dbReference type="SMART" id="SM00730">
    <property type="entry name" value="PSN"/>
    <property type="match status" value="1"/>
</dbReference>
<sequence>MALSARLAAVLLCRLELTARSLARPRVCDNSGNTSSALLGKSLVNSLVIVAVLAVATTLIVLLYKFRCMRCLLGYMMLSSVSLLGLMGGLVFLTMCCSFGTRDTRALHALLRATPCVQALDMWQIPMDMFTFIMCLWNFAAVGVIAIFYQKGLPTVVTQAYLVATSVIMAWQLSRFDEWTGWALLVVLAMYDLCAVLSPCGPLKALVNLMQEYNEPMPGLLYEAELPRPVAARAAAAAAASQATSTRGASSAGARLASEDPQDYDVGPGVGLMASAVVLMLNEEGAAEAPRQGGDSGGGTGGDAHRRESGGAGAGREGGHAHEEEERNIKLGLGDFVFYSVLVSKAGLYSFTAFVSCLCAVLCGLMATLVLLSLHKAALPALPISIALGVATYFVTRFAMQPALVHLGSQGLYV</sequence>
<evidence type="ECO:0000256" key="11">
    <source>
        <dbReference type="SAM" id="Phobius"/>
    </source>
</evidence>
<evidence type="ECO:0000256" key="5">
    <source>
        <dbReference type="ARBA" id="ARBA00022824"/>
    </source>
</evidence>
<keyword evidence="5" id="KW-0256">Endoplasmic reticulum</keyword>
<feature type="signal peptide" evidence="12">
    <location>
        <begin position="1"/>
        <end position="23"/>
    </location>
</feature>
<evidence type="ECO:0000313" key="14">
    <source>
        <dbReference type="Proteomes" id="UP000664859"/>
    </source>
</evidence>
<keyword evidence="7 11" id="KW-1133">Transmembrane helix</keyword>
<comment type="subcellular location">
    <subcellularLocation>
        <location evidence="1">Endoplasmic reticulum membrane</location>
        <topology evidence="1">Multi-pass membrane protein</topology>
    </subcellularLocation>
    <subcellularLocation>
        <location evidence="2">Golgi apparatus membrane</location>
        <topology evidence="2">Multi-pass membrane protein</topology>
    </subcellularLocation>
</comment>
<feature type="chain" id="PRO_5032510275" evidence="12">
    <location>
        <begin position="24"/>
        <end position="414"/>
    </location>
</feature>
<evidence type="ECO:0000256" key="8">
    <source>
        <dbReference type="ARBA" id="ARBA00023034"/>
    </source>
</evidence>
<dbReference type="EMBL" id="JAFCMP010000017">
    <property type="protein sequence ID" value="KAG5191610.1"/>
    <property type="molecule type" value="Genomic_DNA"/>
</dbReference>
<dbReference type="PANTHER" id="PTHR10202:SF13">
    <property type="entry name" value="PRESENILIN HOMOLOG"/>
    <property type="match status" value="1"/>
</dbReference>
<dbReference type="GO" id="GO:0042500">
    <property type="term" value="F:aspartic endopeptidase activity, intramembrane cleaving"/>
    <property type="evidence" value="ECO:0007669"/>
    <property type="project" value="InterPro"/>
</dbReference>
<keyword evidence="12" id="KW-0732">Signal</keyword>
<dbReference type="InterPro" id="IPR001108">
    <property type="entry name" value="Peptidase_A22A"/>
</dbReference>
<feature type="region of interest" description="Disordered" evidence="10">
    <location>
        <begin position="287"/>
        <end position="323"/>
    </location>
</feature>
<dbReference type="GO" id="GO:0005789">
    <property type="term" value="C:endoplasmic reticulum membrane"/>
    <property type="evidence" value="ECO:0007669"/>
    <property type="project" value="UniProtKB-SubCell"/>
</dbReference>
<evidence type="ECO:0000256" key="10">
    <source>
        <dbReference type="SAM" id="MobiDB-lite"/>
    </source>
</evidence>
<dbReference type="GO" id="GO:0006509">
    <property type="term" value="P:membrane protein ectodomain proteolysis"/>
    <property type="evidence" value="ECO:0007669"/>
    <property type="project" value="TreeGrafter"/>
</dbReference>
<dbReference type="GO" id="GO:0016485">
    <property type="term" value="P:protein processing"/>
    <property type="evidence" value="ECO:0007669"/>
    <property type="project" value="InterPro"/>
</dbReference>
<evidence type="ECO:0000256" key="7">
    <source>
        <dbReference type="ARBA" id="ARBA00022989"/>
    </source>
</evidence>
<accession>A0A835ZDC4</accession>
<evidence type="ECO:0000256" key="3">
    <source>
        <dbReference type="ARBA" id="ARBA00008604"/>
    </source>
</evidence>
<dbReference type="InterPro" id="IPR042524">
    <property type="entry name" value="Presenilin_C"/>
</dbReference>
<dbReference type="InterPro" id="IPR006639">
    <property type="entry name" value="Preselin/SPP"/>
</dbReference>
<keyword evidence="9 11" id="KW-0472">Membrane</keyword>
<evidence type="ECO:0000256" key="9">
    <source>
        <dbReference type="ARBA" id="ARBA00023136"/>
    </source>
</evidence>